<comment type="caution">
    <text evidence="3">The sequence shown here is derived from an EMBL/GenBank/DDBJ whole genome shotgun (WGS) entry which is preliminary data.</text>
</comment>
<feature type="region of interest" description="Disordered" evidence="1">
    <location>
        <begin position="1"/>
        <end position="20"/>
    </location>
</feature>
<feature type="transmembrane region" description="Helical" evidence="2">
    <location>
        <begin position="647"/>
        <end position="668"/>
    </location>
</feature>
<keyword evidence="2" id="KW-0812">Transmembrane</keyword>
<keyword evidence="2" id="KW-0472">Membrane</keyword>
<gene>
    <name evidence="3" type="ORF">AK812_SmicGene3349</name>
</gene>
<feature type="compositionally biased region" description="Polar residues" evidence="1">
    <location>
        <begin position="1"/>
        <end position="10"/>
    </location>
</feature>
<organism evidence="3 4">
    <name type="scientific">Symbiodinium microadriaticum</name>
    <name type="common">Dinoflagellate</name>
    <name type="synonym">Zooxanthella microadriatica</name>
    <dbReference type="NCBI Taxonomy" id="2951"/>
    <lineage>
        <taxon>Eukaryota</taxon>
        <taxon>Sar</taxon>
        <taxon>Alveolata</taxon>
        <taxon>Dinophyceae</taxon>
        <taxon>Suessiales</taxon>
        <taxon>Symbiodiniaceae</taxon>
        <taxon>Symbiodinium</taxon>
    </lineage>
</organism>
<evidence type="ECO:0000313" key="4">
    <source>
        <dbReference type="Proteomes" id="UP000186817"/>
    </source>
</evidence>
<dbReference type="EMBL" id="LSRX01000038">
    <property type="protein sequence ID" value="OLQ12742.1"/>
    <property type="molecule type" value="Genomic_DNA"/>
</dbReference>
<evidence type="ECO:0000256" key="2">
    <source>
        <dbReference type="SAM" id="Phobius"/>
    </source>
</evidence>
<keyword evidence="4" id="KW-1185">Reference proteome</keyword>
<proteinExistence type="predicted"/>
<feature type="transmembrane region" description="Helical" evidence="2">
    <location>
        <begin position="674"/>
        <end position="697"/>
    </location>
</feature>
<dbReference type="Proteomes" id="UP000186817">
    <property type="component" value="Unassembled WGS sequence"/>
</dbReference>
<reference evidence="3 4" key="1">
    <citation type="submission" date="2016-02" db="EMBL/GenBank/DDBJ databases">
        <title>Genome analysis of coral dinoflagellate symbionts highlights evolutionary adaptations to a symbiotic lifestyle.</title>
        <authorList>
            <person name="Aranda M."/>
            <person name="Li Y."/>
            <person name="Liew Y.J."/>
            <person name="Baumgarten S."/>
            <person name="Simakov O."/>
            <person name="Wilson M."/>
            <person name="Piel J."/>
            <person name="Ashoor H."/>
            <person name="Bougouffa S."/>
            <person name="Bajic V.B."/>
            <person name="Ryu T."/>
            <person name="Ravasi T."/>
            <person name="Bayer T."/>
            <person name="Micklem G."/>
            <person name="Kim H."/>
            <person name="Bhak J."/>
            <person name="Lajeunesse T.C."/>
            <person name="Voolstra C.R."/>
        </authorList>
    </citation>
    <scope>NUCLEOTIDE SEQUENCE [LARGE SCALE GENOMIC DNA]</scope>
    <source>
        <strain evidence="3 4">CCMP2467</strain>
    </source>
</reference>
<protein>
    <submittedName>
        <fullName evidence="3">Uncharacterized protein</fullName>
    </submittedName>
</protein>
<evidence type="ECO:0000256" key="1">
    <source>
        <dbReference type="SAM" id="MobiDB-lite"/>
    </source>
</evidence>
<feature type="transmembrane region" description="Helical" evidence="2">
    <location>
        <begin position="709"/>
        <end position="730"/>
    </location>
</feature>
<name>A0A1Q9EZG7_SYMMI</name>
<keyword evidence="2" id="KW-1133">Transmembrane helix</keyword>
<accession>A0A1Q9EZG7</accession>
<sequence>MFNVRSSLPSPDQYDRVGQQDQQQGTSLFDIIISSLPLPGFEGIELQEGGQGAKEKEWKPLEKRYTARIVVRGDLEEGAEGLRQEVYLDFLRGLFFWQGNRVCLGLGMEEFRFGPWDEESTIEYCGRKIMEGKEGIHVKSTRHLPEPGVQEGDPGARVYFPYGAMDIESATILSITHARRLLLALASPEFINEGRGQVYLLSYRSNVILWVCRSTQQAETLSMIAGYEEAMDKHRVIMLTDCKSLEEHAKQPGLYTVNDKRLTVDLCGVRQVIWRQEVSDPLFSDKPPQDGSTQNGLTKLMRSPQLDELMHKATMGVSFVKIGLYEATATLLSKLYSPDVDVVAALGGGRAAVLALEGGAGAAGSCGATAVAAAGNPARPDMTSAGVAFAPAEYFGLCHMGVTISRRDLAIPEALRLQLRFAVISSWPVRLDILTPLLSKRILVVFELGAPWDGDLIIPIPATSQTAPCFVFASLRIPRLQYKDRICDPESGTTFILRASCGDNEANRHLASRVWESKAGKEPSGPESFRRDECRRQLRESLGLGALQLLEVGPVEDYAAKLQQLPELGRHVDEWIQADNASIAGTSDAAAKAEREGGTLHIADLERKHPTSLRQLTLKLSLLLLMLLLLMMMLMVIMWVMLVGIRMVMVVMIEVVMVLVMMVMMIMIKMISMMLLMMMVMMTVVVMMMVVVVFDMMTMMMRMRMRTMIMIMMMMMMMMMAMVMLMVMMIPL</sequence>
<evidence type="ECO:0000313" key="3">
    <source>
        <dbReference type="EMBL" id="OLQ12742.1"/>
    </source>
</evidence>
<feature type="transmembrane region" description="Helical" evidence="2">
    <location>
        <begin position="620"/>
        <end position="640"/>
    </location>
</feature>
<dbReference type="OrthoDB" id="423034at2759"/>
<dbReference type="AlphaFoldDB" id="A0A1Q9EZG7"/>